<comment type="caution">
    <text evidence="2">The sequence shown here is derived from an EMBL/GenBank/DDBJ whole genome shotgun (WGS) entry which is preliminary data.</text>
</comment>
<dbReference type="Pfam" id="PF13470">
    <property type="entry name" value="PIN_3"/>
    <property type="match status" value="1"/>
</dbReference>
<dbReference type="OrthoDB" id="9802272at2"/>
<keyword evidence="3" id="KW-1185">Reference proteome</keyword>
<dbReference type="SUPFAM" id="SSF88723">
    <property type="entry name" value="PIN domain-like"/>
    <property type="match status" value="1"/>
</dbReference>
<reference evidence="2 3" key="1">
    <citation type="submission" date="2018-02" db="EMBL/GenBank/DDBJ databases">
        <title>Solimicrobium silvestre gen. nov., sp. nov., isolated from alpine forest soil.</title>
        <authorList>
            <person name="Margesin R."/>
            <person name="Albuquerque L."/>
            <person name="Zhang D.-C."/>
            <person name="Froufe H.J.C."/>
            <person name="Severino R."/>
            <person name="Roxo I."/>
            <person name="Egas C."/>
            <person name="Da Costa M.S."/>
        </authorList>
    </citation>
    <scope>NUCLEOTIDE SEQUENCE [LARGE SCALE GENOMIC DNA]</scope>
    <source>
        <strain evidence="2 3">S20-91</strain>
    </source>
</reference>
<organism evidence="2 3">
    <name type="scientific">Solimicrobium silvestre</name>
    <dbReference type="NCBI Taxonomy" id="2099400"/>
    <lineage>
        <taxon>Bacteria</taxon>
        <taxon>Pseudomonadati</taxon>
        <taxon>Pseudomonadota</taxon>
        <taxon>Betaproteobacteria</taxon>
        <taxon>Burkholderiales</taxon>
        <taxon>Oxalobacteraceae</taxon>
        <taxon>Solimicrobium</taxon>
    </lineage>
</organism>
<dbReference type="PANTHER" id="PTHR34610">
    <property type="entry name" value="SSL7007 PROTEIN"/>
    <property type="match status" value="1"/>
</dbReference>
<name>A0A2S9GUB7_9BURK</name>
<dbReference type="InterPro" id="IPR029060">
    <property type="entry name" value="PIN-like_dom_sf"/>
</dbReference>
<accession>A0A2S9GUB7</accession>
<dbReference type="AlphaFoldDB" id="A0A2S9GUB7"/>
<sequence length="151" mass="16902">MIPKPPESRLVLVLDTNVCLDLFVFHDPRWASLLAGLQNGTLTAITKNSCRDEWLTVLHYKQLPITDETRPAISAAFDQLIRCTNPDLSSTIKLPICSDPDDQQFMELARDAHATHLITKDKALLKCAKKVAQLGLFQILSPEKFLGSVEF</sequence>
<feature type="domain" description="PIN" evidence="1">
    <location>
        <begin position="12"/>
        <end position="123"/>
    </location>
</feature>
<dbReference type="InterPro" id="IPR002850">
    <property type="entry name" value="PIN_toxin-like"/>
</dbReference>
<gene>
    <name evidence="2" type="ORF">S2091_3980</name>
</gene>
<dbReference type="RefSeq" id="WP_105533719.1">
    <property type="nucleotide sequence ID" value="NZ_PUGF01000025.1"/>
</dbReference>
<evidence type="ECO:0000313" key="2">
    <source>
        <dbReference type="EMBL" id="PRC91309.1"/>
    </source>
</evidence>
<evidence type="ECO:0000313" key="3">
    <source>
        <dbReference type="Proteomes" id="UP000237839"/>
    </source>
</evidence>
<dbReference type="EMBL" id="PUGF01000025">
    <property type="protein sequence ID" value="PRC91309.1"/>
    <property type="molecule type" value="Genomic_DNA"/>
</dbReference>
<evidence type="ECO:0000259" key="1">
    <source>
        <dbReference type="Pfam" id="PF13470"/>
    </source>
</evidence>
<protein>
    <submittedName>
        <fullName evidence="2">Putative nucleic acid-binding protein contains PIN domain</fullName>
    </submittedName>
</protein>
<dbReference type="Proteomes" id="UP000237839">
    <property type="component" value="Unassembled WGS sequence"/>
</dbReference>
<dbReference type="PANTHER" id="PTHR34610:SF3">
    <property type="entry name" value="SSL7007 PROTEIN"/>
    <property type="match status" value="1"/>
</dbReference>
<proteinExistence type="predicted"/>
<dbReference type="InterPro" id="IPR002716">
    <property type="entry name" value="PIN_dom"/>
</dbReference>